<proteinExistence type="predicted"/>
<dbReference type="EMBL" id="JAOQAZ010000036">
    <property type="protein sequence ID" value="KAJ4248388.1"/>
    <property type="molecule type" value="Genomic_DNA"/>
</dbReference>
<dbReference type="InterPro" id="IPR058931">
    <property type="entry name" value="SnoaL_6"/>
</dbReference>
<organism evidence="2 3">
    <name type="scientific">Fusarium torreyae</name>
    <dbReference type="NCBI Taxonomy" id="1237075"/>
    <lineage>
        <taxon>Eukaryota</taxon>
        <taxon>Fungi</taxon>
        <taxon>Dikarya</taxon>
        <taxon>Ascomycota</taxon>
        <taxon>Pezizomycotina</taxon>
        <taxon>Sordariomycetes</taxon>
        <taxon>Hypocreomycetidae</taxon>
        <taxon>Hypocreales</taxon>
        <taxon>Nectriaceae</taxon>
        <taxon>Fusarium</taxon>
    </lineage>
</organism>
<feature type="domain" description="SnoaL-like" evidence="1">
    <location>
        <begin position="11"/>
        <end position="187"/>
    </location>
</feature>
<dbReference type="OrthoDB" id="5396546at2759"/>
<dbReference type="AlphaFoldDB" id="A0A9W8RNB8"/>
<protein>
    <recommendedName>
        <fullName evidence="1">SnoaL-like domain-containing protein</fullName>
    </recommendedName>
</protein>
<name>A0A9W8RNB8_9HYPO</name>
<evidence type="ECO:0000313" key="3">
    <source>
        <dbReference type="Proteomes" id="UP001152049"/>
    </source>
</evidence>
<evidence type="ECO:0000313" key="2">
    <source>
        <dbReference type="EMBL" id="KAJ4248388.1"/>
    </source>
</evidence>
<comment type="caution">
    <text evidence="2">The sequence shown here is derived from an EMBL/GenBank/DDBJ whole genome shotgun (WGS) entry which is preliminary data.</text>
</comment>
<evidence type="ECO:0000259" key="1">
    <source>
        <dbReference type="Pfam" id="PF26528"/>
    </source>
</evidence>
<dbReference type="Proteomes" id="UP001152049">
    <property type="component" value="Unassembled WGS sequence"/>
</dbReference>
<dbReference type="Pfam" id="PF26528">
    <property type="entry name" value="SnoaL_6"/>
    <property type="match status" value="1"/>
</dbReference>
<reference evidence="2" key="1">
    <citation type="submission" date="2022-09" db="EMBL/GenBank/DDBJ databases">
        <title>Fusarium specimens isolated from Avocado Roots.</title>
        <authorList>
            <person name="Stajich J."/>
            <person name="Roper C."/>
            <person name="Heimlech-Rivalta G."/>
        </authorList>
    </citation>
    <scope>NUCLEOTIDE SEQUENCE</scope>
    <source>
        <strain evidence="2">CF00136</strain>
    </source>
</reference>
<keyword evidence="3" id="KW-1185">Reference proteome</keyword>
<sequence length="197" mass="22645">MARVDAIPVPLHEVLCHLYRDYRQTQNIDDKARFFSQECRQICRTDPSYAAQDRDAIIRYLHESGELVSRILQEAPWKDDEPSTDTSTPRSFYTIRPLTESEAGEFGTMRELEPAGYASVEELKTKAEVEKWAGLRVNMWTDDGRGRGLLVKVKYWWRLEMSVPGSSGAWRQILHDILYLGPTDGTEEDGGGQRFED</sequence>
<accession>A0A9W8RNB8</accession>
<gene>
    <name evidence="2" type="ORF">NW762_012724</name>
</gene>